<name>A0A8J3VX15_9ACTN</name>
<protein>
    <recommendedName>
        <fullName evidence="1">PucR C-terminal helix-turn-helix domain-containing protein</fullName>
    </recommendedName>
</protein>
<dbReference type="InterPro" id="IPR042070">
    <property type="entry name" value="PucR_C-HTH_sf"/>
</dbReference>
<proteinExistence type="predicted"/>
<feature type="domain" description="PucR C-terminal helix-turn-helix" evidence="1">
    <location>
        <begin position="297"/>
        <end position="352"/>
    </location>
</feature>
<reference evidence="2" key="1">
    <citation type="submission" date="2021-01" db="EMBL/GenBank/DDBJ databases">
        <title>Whole genome shotgun sequence of Rugosimonospora africana NBRC 104875.</title>
        <authorList>
            <person name="Komaki H."/>
            <person name="Tamura T."/>
        </authorList>
    </citation>
    <scope>NUCLEOTIDE SEQUENCE</scope>
    <source>
        <strain evidence="2">NBRC 104875</strain>
    </source>
</reference>
<gene>
    <name evidence="2" type="ORF">Raf01_95600</name>
</gene>
<dbReference type="PANTHER" id="PTHR33744">
    <property type="entry name" value="CARBOHYDRATE DIACID REGULATOR"/>
    <property type="match status" value="1"/>
</dbReference>
<dbReference type="Gene3D" id="1.10.10.2840">
    <property type="entry name" value="PucR C-terminal helix-turn-helix domain"/>
    <property type="match status" value="1"/>
</dbReference>
<evidence type="ECO:0000313" key="3">
    <source>
        <dbReference type="Proteomes" id="UP000642748"/>
    </source>
</evidence>
<dbReference type="Proteomes" id="UP000642748">
    <property type="component" value="Unassembled WGS sequence"/>
</dbReference>
<evidence type="ECO:0000313" key="2">
    <source>
        <dbReference type="EMBL" id="GIH21388.1"/>
    </source>
</evidence>
<keyword evidence="3" id="KW-1185">Reference proteome</keyword>
<dbReference type="AlphaFoldDB" id="A0A8J3VX15"/>
<sequence length="358" mass="38232">MLKLVNVDGAGERALRVVSYFDQLSTNSPDLEAVVRAAAVIADCTAGLEVPGRGVMVRCSQDGEPLHQPMGQPSGVRGLEGGEEGKVWLERESKALELDEFIIERFALAATSVLQRRAPNNLDATIGFSDPALAQILVSDRANEAERSRAARLIGLQPSSSVQLMALEPDEGTSVESLARELRRVWARQLFAAELSRRLALILVVGAQPAKLGAFDFPGRLGVGPVVETLDAPTSWSAARETLRFAGAGVAWPRALDAGTVGVLRLLSRLDPSAVAAEDDVAAIARIAVEPGGEQALELLDHFLHSGSLREAARATNFHHSSLQNRITRIGAQLGIDLNSPAGRQRAQLALLLSRCAR</sequence>
<evidence type="ECO:0000259" key="1">
    <source>
        <dbReference type="Pfam" id="PF13556"/>
    </source>
</evidence>
<accession>A0A8J3VX15</accession>
<comment type="caution">
    <text evidence="2">The sequence shown here is derived from an EMBL/GenBank/DDBJ whole genome shotgun (WGS) entry which is preliminary data.</text>
</comment>
<dbReference type="PANTHER" id="PTHR33744:SF7">
    <property type="entry name" value="PUCR FAMILY TRANSCRIPTIONAL REGULATOR"/>
    <property type="match status" value="1"/>
</dbReference>
<dbReference type="Pfam" id="PF13556">
    <property type="entry name" value="HTH_30"/>
    <property type="match status" value="1"/>
</dbReference>
<dbReference type="InterPro" id="IPR025736">
    <property type="entry name" value="PucR_C-HTH_dom"/>
</dbReference>
<dbReference type="EMBL" id="BONZ01000127">
    <property type="protein sequence ID" value="GIH21388.1"/>
    <property type="molecule type" value="Genomic_DNA"/>
</dbReference>
<organism evidence="2 3">
    <name type="scientific">Rugosimonospora africana</name>
    <dbReference type="NCBI Taxonomy" id="556532"/>
    <lineage>
        <taxon>Bacteria</taxon>
        <taxon>Bacillati</taxon>
        <taxon>Actinomycetota</taxon>
        <taxon>Actinomycetes</taxon>
        <taxon>Micromonosporales</taxon>
        <taxon>Micromonosporaceae</taxon>
        <taxon>Rugosimonospora</taxon>
    </lineage>
</organism>
<dbReference type="InterPro" id="IPR051448">
    <property type="entry name" value="CdaR-like_regulators"/>
</dbReference>